<dbReference type="EMBL" id="BK015191">
    <property type="protein sequence ID" value="DAD95147.1"/>
    <property type="molecule type" value="Genomic_DNA"/>
</dbReference>
<protein>
    <submittedName>
        <fullName evidence="2">Uncharacterized protein</fullName>
    </submittedName>
</protein>
<evidence type="ECO:0000256" key="1">
    <source>
        <dbReference type="SAM" id="MobiDB-lite"/>
    </source>
</evidence>
<evidence type="ECO:0000313" key="2">
    <source>
        <dbReference type="EMBL" id="DAD95147.1"/>
    </source>
</evidence>
<reference evidence="2" key="1">
    <citation type="journal article" date="2021" name="Proc. Natl. Acad. Sci. U.S.A.">
        <title>A Catalog of Tens of Thousands of Viruses from Human Metagenomes Reveals Hidden Associations with Chronic Diseases.</title>
        <authorList>
            <person name="Tisza M.J."/>
            <person name="Buck C.B."/>
        </authorList>
    </citation>
    <scope>NUCLEOTIDE SEQUENCE</scope>
    <source>
        <strain evidence="2">CtsNK10</strain>
    </source>
</reference>
<sequence>MARKKKNPLGDFEDALSSLGFGGQEGGDSVTDIDNQDVVNQVLDDPNDDIDNLDNPDDDKSSEDNKDNKNVTGDPNAHDDDTEVPDNILNNNTSDSTTVDNE</sequence>
<name>A0A8S5NM37_9CAUD</name>
<organism evidence="2">
    <name type="scientific">Podoviridae sp. ctsNK10</name>
    <dbReference type="NCBI Taxonomy" id="2826582"/>
    <lineage>
        <taxon>Viruses</taxon>
        <taxon>Duplodnaviria</taxon>
        <taxon>Heunggongvirae</taxon>
        <taxon>Uroviricota</taxon>
        <taxon>Caudoviricetes</taxon>
    </lineage>
</organism>
<accession>A0A8S5NM37</accession>
<feature type="compositionally biased region" description="Acidic residues" evidence="1">
    <location>
        <begin position="45"/>
        <end position="57"/>
    </location>
</feature>
<feature type="compositionally biased region" description="Low complexity" evidence="1">
    <location>
        <begin position="90"/>
        <end position="102"/>
    </location>
</feature>
<feature type="region of interest" description="Disordered" evidence="1">
    <location>
        <begin position="1"/>
        <end position="102"/>
    </location>
</feature>
<proteinExistence type="predicted"/>
<feature type="compositionally biased region" description="Basic and acidic residues" evidence="1">
    <location>
        <begin position="58"/>
        <end position="69"/>
    </location>
</feature>
<feature type="compositionally biased region" description="Low complexity" evidence="1">
    <location>
        <begin position="32"/>
        <end position="44"/>
    </location>
</feature>